<protein>
    <submittedName>
        <fullName evidence="2">Uncharacterized protein</fullName>
    </submittedName>
</protein>
<gene>
    <name evidence="2" type="ORF">L207DRAFT_511897</name>
</gene>
<evidence type="ECO:0000256" key="1">
    <source>
        <dbReference type="SAM" id="Phobius"/>
    </source>
</evidence>
<dbReference type="EMBL" id="KZ613945">
    <property type="protein sequence ID" value="PMD40406.1"/>
    <property type="molecule type" value="Genomic_DNA"/>
</dbReference>
<sequence>MLSTGDVLSLSFGLIGTLVALATIVATIMVRDRSREQDIEMQALTQPASEHEITLRAVETVLGLFRSST</sequence>
<proteinExistence type="predicted"/>
<keyword evidence="1" id="KW-0812">Transmembrane</keyword>
<keyword evidence="1" id="KW-1133">Transmembrane helix</keyword>
<dbReference type="OrthoDB" id="3563459at2759"/>
<evidence type="ECO:0000313" key="3">
    <source>
        <dbReference type="Proteomes" id="UP000235786"/>
    </source>
</evidence>
<dbReference type="Proteomes" id="UP000235786">
    <property type="component" value="Unassembled WGS sequence"/>
</dbReference>
<organism evidence="2 3">
    <name type="scientific">Hyaloscypha variabilis (strain UAMH 11265 / GT02V1 / F)</name>
    <name type="common">Meliniomyces variabilis</name>
    <dbReference type="NCBI Taxonomy" id="1149755"/>
    <lineage>
        <taxon>Eukaryota</taxon>
        <taxon>Fungi</taxon>
        <taxon>Dikarya</taxon>
        <taxon>Ascomycota</taxon>
        <taxon>Pezizomycotina</taxon>
        <taxon>Leotiomycetes</taxon>
        <taxon>Helotiales</taxon>
        <taxon>Hyaloscyphaceae</taxon>
        <taxon>Hyaloscypha</taxon>
        <taxon>Hyaloscypha variabilis</taxon>
    </lineage>
</organism>
<evidence type="ECO:0000313" key="2">
    <source>
        <dbReference type="EMBL" id="PMD40406.1"/>
    </source>
</evidence>
<feature type="transmembrane region" description="Helical" evidence="1">
    <location>
        <begin position="12"/>
        <end position="30"/>
    </location>
</feature>
<keyword evidence="3" id="KW-1185">Reference proteome</keyword>
<accession>A0A2J6RPG3</accession>
<dbReference type="AlphaFoldDB" id="A0A2J6RPG3"/>
<name>A0A2J6RPG3_HYAVF</name>
<reference evidence="2 3" key="1">
    <citation type="submission" date="2016-04" db="EMBL/GenBank/DDBJ databases">
        <title>A degradative enzymes factory behind the ericoid mycorrhizal symbiosis.</title>
        <authorList>
            <consortium name="DOE Joint Genome Institute"/>
            <person name="Martino E."/>
            <person name="Morin E."/>
            <person name="Grelet G."/>
            <person name="Kuo A."/>
            <person name="Kohler A."/>
            <person name="Daghino S."/>
            <person name="Barry K."/>
            <person name="Choi C."/>
            <person name="Cichocki N."/>
            <person name="Clum A."/>
            <person name="Copeland A."/>
            <person name="Hainaut M."/>
            <person name="Haridas S."/>
            <person name="Labutti K."/>
            <person name="Lindquist E."/>
            <person name="Lipzen A."/>
            <person name="Khouja H.-R."/>
            <person name="Murat C."/>
            <person name="Ohm R."/>
            <person name="Olson A."/>
            <person name="Spatafora J."/>
            <person name="Veneault-Fourrey C."/>
            <person name="Henrissat B."/>
            <person name="Grigoriev I."/>
            <person name="Martin F."/>
            <person name="Perotto S."/>
        </authorList>
    </citation>
    <scope>NUCLEOTIDE SEQUENCE [LARGE SCALE GENOMIC DNA]</scope>
    <source>
        <strain evidence="2 3">F</strain>
    </source>
</reference>
<keyword evidence="1" id="KW-0472">Membrane</keyword>